<feature type="domain" description="Glyoxalase-like" evidence="1">
    <location>
        <begin position="134"/>
        <end position="232"/>
    </location>
</feature>
<dbReference type="EMBL" id="VIVQ01000002">
    <property type="protein sequence ID" value="TWE10198.1"/>
    <property type="molecule type" value="Genomic_DNA"/>
</dbReference>
<organism evidence="2 3">
    <name type="scientific">Rudaeicoccus suwonensis</name>
    <dbReference type="NCBI Taxonomy" id="657409"/>
    <lineage>
        <taxon>Bacteria</taxon>
        <taxon>Bacillati</taxon>
        <taxon>Actinomycetota</taxon>
        <taxon>Actinomycetes</taxon>
        <taxon>Micrococcales</taxon>
        <taxon>Dermacoccaceae</taxon>
        <taxon>Rudaeicoccus</taxon>
    </lineage>
</organism>
<feature type="domain" description="Glyoxalase-like" evidence="1">
    <location>
        <begin position="8"/>
        <end position="114"/>
    </location>
</feature>
<dbReference type="RefSeq" id="WP_145228981.1">
    <property type="nucleotide sequence ID" value="NZ_VIVQ01000002.1"/>
</dbReference>
<accession>A0A561E3L4</accession>
<name>A0A561E3L4_9MICO</name>
<keyword evidence="3" id="KW-1185">Reference proteome</keyword>
<gene>
    <name evidence="2" type="ORF">BKA23_2551</name>
</gene>
<sequence>MTCTLSKLTFDAHEPSLLAHFWSTLLDRRRVGDRGHELCASDSFGFSISFVHTPAPKRGPNQMHFDLTSSSLEDQQRLVALALDLGGSHLDVGQRGDEGHVVLADPEGNEFCVIEPDNRFLAGCGAIGALSSDGSQEVGYFWSHALQWPLVWDQDAETAIQAPSGGTKITWGGPPVATKTGRNRLRLGLGVIDQPTLLSETSRLTDLGALVMDTPGGDEQQMLDPDGNEFTLAVSDLG</sequence>
<dbReference type="Gene3D" id="3.10.180.10">
    <property type="entry name" value="2,3-Dihydroxybiphenyl 1,2-Dioxygenase, domain 1"/>
    <property type="match status" value="2"/>
</dbReference>
<dbReference type="AlphaFoldDB" id="A0A561E3L4"/>
<reference evidence="2 3" key="1">
    <citation type="submission" date="2019-06" db="EMBL/GenBank/DDBJ databases">
        <title>Sequencing the genomes of 1000 actinobacteria strains.</title>
        <authorList>
            <person name="Klenk H.-P."/>
        </authorList>
    </citation>
    <scope>NUCLEOTIDE SEQUENCE [LARGE SCALE GENOMIC DNA]</scope>
    <source>
        <strain evidence="2 3">DSM 19560</strain>
    </source>
</reference>
<evidence type="ECO:0000313" key="3">
    <source>
        <dbReference type="Proteomes" id="UP000318297"/>
    </source>
</evidence>
<dbReference type="Proteomes" id="UP000318297">
    <property type="component" value="Unassembled WGS sequence"/>
</dbReference>
<proteinExistence type="predicted"/>
<protein>
    <recommendedName>
        <fullName evidence="1">Glyoxalase-like domain-containing protein</fullName>
    </recommendedName>
</protein>
<dbReference type="PANTHER" id="PTHR35908">
    <property type="entry name" value="HYPOTHETICAL FUSION PROTEIN"/>
    <property type="match status" value="1"/>
</dbReference>
<evidence type="ECO:0000259" key="1">
    <source>
        <dbReference type="Pfam" id="PF18029"/>
    </source>
</evidence>
<dbReference type="CDD" id="cd06587">
    <property type="entry name" value="VOC"/>
    <property type="match status" value="1"/>
</dbReference>
<dbReference type="InterPro" id="IPR041581">
    <property type="entry name" value="Glyoxalase_6"/>
</dbReference>
<comment type="caution">
    <text evidence="2">The sequence shown here is derived from an EMBL/GenBank/DDBJ whole genome shotgun (WGS) entry which is preliminary data.</text>
</comment>
<evidence type="ECO:0000313" key="2">
    <source>
        <dbReference type="EMBL" id="TWE10198.1"/>
    </source>
</evidence>
<dbReference type="PANTHER" id="PTHR35908:SF1">
    <property type="entry name" value="CONSERVED PROTEIN"/>
    <property type="match status" value="1"/>
</dbReference>
<dbReference type="SUPFAM" id="SSF54593">
    <property type="entry name" value="Glyoxalase/Bleomycin resistance protein/Dihydroxybiphenyl dioxygenase"/>
    <property type="match status" value="2"/>
</dbReference>
<dbReference type="InterPro" id="IPR029068">
    <property type="entry name" value="Glyas_Bleomycin-R_OHBP_Dase"/>
</dbReference>
<dbReference type="OrthoDB" id="5524593at2"/>
<dbReference type="Pfam" id="PF18029">
    <property type="entry name" value="Glyoxalase_6"/>
    <property type="match status" value="2"/>
</dbReference>